<feature type="region of interest" description="Disordered" evidence="2">
    <location>
        <begin position="87"/>
        <end position="119"/>
    </location>
</feature>
<feature type="compositionally biased region" description="Basic and acidic residues" evidence="2">
    <location>
        <begin position="96"/>
        <end position="112"/>
    </location>
</feature>
<dbReference type="Ensembl" id="ENSCAFT00030033241.1">
    <property type="protein sequence ID" value="ENSCAFP00030028998.1"/>
    <property type="gene ID" value="ENSCAFG00030017972.1"/>
</dbReference>
<keyword evidence="1" id="KW-0508">mRNA splicing</keyword>
<organism evidence="3 4">
    <name type="scientific">Canis lupus familiaris</name>
    <name type="common">Dog</name>
    <name type="synonym">Canis familiaris</name>
    <dbReference type="NCBI Taxonomy" id="9615"/>
    <lineage>
        <taxon>Eukaryota</taxon>
        <taxon>Metazoa</taxon>
        <taxon>Chordata</taxon>
        <taxon>Craniata</taxon>
        <taxon>Vertebrata</taxon>
        <taxon>Euteleostomi</taxon>
        <taxon>Mammalia</taxon>
        <taxon>Eutheria</taxon>
        <taxon>Laurasiatheria</taxon>
        <taxon>Carnivora</taxon>
        <taxon>Caniformia</taxon>
        <taxon>Canidae</taxon>
        <taxon>Canis</taxon>
    </lineage>
</organism>
<keyword evidence="1" id="KW-0747">Spliceosome</keyword>
<accession>A0A8C0NSE8</accession>
<dbReference type="GO" id="GO:0005681">
    <property type="term" value="C:spliceosomal complex"/>
    <property type="evidence" value="ECO:0007669"/>
    <property type="project" value="UniProtKB-KW"/>
</dbReference>
<dbReference type="GO" id="GO:0006396">
    <property type="term" value="P:RNA processing"/>
    <property type="evidence" value="ECO:0007669"/>
    <property type="project" value="InterPro"/>
</dbReference>
<dbReference type="PANTHER" id="PTHR23338">
    <property type="entry name" value="SMALL NUCLEAR RIBONUCLEOPROTEIN SM"/>
    <property type="match status" value="1"/>
</dbReference>
<keyword evidence="1" id="KW-0507">mRNA processing</keyword>
<dbReference type="InterPro" id="IPR027141">
    <property type="entry name" value="LSm4/Sm_D1/D3"/>
</dbReference>
<dbReference type="Gene3D" id="2.30.30.100">
    <property type="match status" value="1"/>
</dbReference>
<dbReference type="Proteomes" id="UP000694429">
    <property type="component" value="Chromosome 7"/>
</dbReference>
<evidence type="ECO:0000256" key="1">
    <source>
        <dbReference type="ARBA" id="ARBA00022728"/>
    </source>
</evidence>
<reference evidence="3" key="1">
    <citation type="submission" date="2019-03" db="EMBL/GenBank/DDBJ databases">
        <authorList>
            <person name="Warren W.C."/>
            <person name="Johnson G.S."/>
        </authorList>
    </citation>
    <scope>NUCLEOTIDE SEQUENCE [LARGE SCALE GENOMIC DNA]</scope>
    <source>
        <strain evidence="3">Basenji</strain>
    </source>
</reference>
<evidence type="ECO:0000313" key="3">
    <source>
        <dbReference type="Ensembl" id="ENSCAFP00030028998.1"/>
    </source>
</evidence>
<sequence>MELGRAIMKVAHNSTKIYLIERESTHGTSPGVDVGINNHGKGVKMELKKRKNFQLETQIICGNRIKFFLRDESFPLNSFLLKLESKRKEKKRKWEKGKGKGKERERGRDTGRGRRSPTR</sequence>
<proteinExistence type="predicted"/>
<evidence type="ECO:0000313" key="4">
    <source>
        <dbReference type="Proteomes" id="UP000694429"/>
    </source>
</evidence>
<reference evidence="3" key="2">
    <citation type="submission" date="2025-08" db="UniProtKB">
        <authorList>
            <consortium name="Ensembl"/>
        </authorList>
    </citation>
    <scope>IDENTIFICATION</scope>
</reference>
<dbReference type="AlphaFoldDB" id="A0A8C0NSE8"/>
<protein>
    <submittedName>
        <fullName evidence="3">Uncharacterized protein</fullName>
    </submittedName>
</protein>
<name>A0A8C0NSE8_CANLF</name>
<evidence type="ECO:0000256" key="2">
    <source>
        <dbReference type="SAM" id="MobiDB-lite"/>
    </source>
</evidence>